<dbReference type="AlphaFoldDB" id="A8YG37"/>
<proteinExistence type="predicted"/>
<feature type="transmembrane region" description="Helical" evidence="1">
    <location>
        <begin position="32"/>
        <end position="51"/>
    </location>
</feature>
<evidence type="ECO:0000313" key="2">
    <source>
        <dbReference type="EMBL" id="CAO88054.1"/>
    </source>
</evidence>
<sequence length="115" mass="12661">MLKVVRSPHLSAPPLLRGAGGIRGKIYLQFNYNYLLMFITSTISLSSTILQTPTPTPTLNNNLVNSGSQNLVYIGVFLLAITLVMVIGIINQKIEYALIFAATLTAILVAFFWFL</sequence>
<organism evidence="2">
    <name type="scientific">Microcystis aeruginosa (strain PCC 7806)</name>
    <dbReference type="NCBI Taxonomy" id="267872"/>
    <lineage>
        <taxon>Bacteria</taxon>
        <taxon>Bacillati</taxon>
        <taxon>Cyanobacteriota</taxon>
        <taxon>Cyanophyceae</taxon>
        <taxon>Oscillatoriophycideae</taxon>
        <taxon>Chroococcales</taxon>
        <taxon>Microcystaceae</taxon>
        <taxon>Microcystis</taxon>
    </lineage>
</organism>
<feature type="transmembrane region" description="Helical" evidence="1">
    <location>
        <begin position="71"/>
        <end position="90"/>
    </location>
</feature>
<protein>
    <submittedName>
        <fullName evidence="2">Uncharacterized protein</fullName>
    </submittedName>
</protein>
<name>A8YG37_MICA7</name>
<accession>A8YG37</accession>
<gene>
    <name evidence="2" type="ORF">IPF_4136</name>
</gene>
<feature type="transmembrane region" description="Helical" evidence="1">
    <location>
        <begin position="97"/>
        <end position="114"/>
    </location>
</feature>
<reference evidence="2" key="1">
    <citation type="submission" date="2007-08" db="EMBL/GenBank/DDBJ databases">
        <authorList>
            <person name="Frangeul L."/>
        </authorList>
    </citation>
    <scope>NUCLEOTIDE SEQUENCE</scope>
    <source>
        <strain evidence="2">PCC 7806</strain>
    </source>
</reference>
<keyword evidence="1" id="KW-0472">Membrane</keyword>
<dbReference type="EMBL" id="AM778937">
    <property type="protein sequence ID" value="CAO88054.1"/>
    <property type="molecule type" value="Genomic_DNA"/>
</dbReference>
<keyword evidence="1" id="KW-0812">Transmembrane</keyword>
<keyword evidence="1" id="KW-1133">Transmembrane helix</keyword>
<evidence type="ECO:0000256" key="1">
    <source>
        <dbReference type="SAM" id="Phobius"/>
    </source>
</evidence>